<feature type="non-terminal residue" evidence="5">
    <location>
        <position position="1"/>
    </location>
</feature>
<dbReference type="AlphaFoldDB" id="A0AAU9VLW7"/>
<feature type="domain" description="HECT" evidence="4">
    <location>
        <begin position="321"/>
        <end position="381"/>
    </location>
</feature>
<comment type="caution">
    <text evidence="5">The sequence shown here is derived from an EMBL/GenBank/DDBJ whole genome shotgun (WGS) entry which is preliminary data.</text>
</comment>
<keyword evidence="1 2" id="KW-0833">Ubl conjugation pathway</keyword>
<dbReference type="InterPro" id="IPR000569">
    <property type="entry name" value="HECT_dom"/>
</dbReference>
<dbReference type="GO" id="GO:0004842">
    <property type="term" value="F:ubiquitin-protein transferase activity"/>
    <property type="evidence" value="ECO:0007669"/>
    <property type="project" value="InterPro"/>
</dbReference>
<evidence type="ECO:0000313" key="5">
    <source>
        <dbReference type="EMBL" id="CAH3033709.1"/>
    </source>
</evidence>
<dbReference type="Gene3D" id="3.30.2410.10">
    <property type="entry name" value="Hect, E3 ligase catalytic domain"/>
    <property type="match status" value="1"/>
</dbReference>
<gene>
    <name evidence="5" type="ORF">PMEA_00010247</name>
</gene>
<proteinExistence type="predicted"/>
<protein>
    <recommendedName>
        <fullName evidence="4">HECT domain-containing protein</fullName>
    </recommendedName>
</protein>
<feature type="region of interest" description="Disordered" evidence="3">
    <location>
        <begin position="1"/>
        <end position="25"/>
    </location>
</feature>
<keyword evidence="6" id="KW-1185">Reference proteome</keyword>
<feature type="compositionally biased region" description="Polar residues" evidence="3">
    <location>
        <begin position="13"/>
        <end position="25"/>
    </location>
</feature>
<name>A0AAU9VLW7_9CNID</name>
<reference evidence="5 6" key="1">
    <citation type="submission" date="2022-05" db="EMBL/GenBank/DDBJ databases">
        <authorList>
            <consortium name="Genoscope - CEA"/>
            <person name="William W."/>
        </authorList>
    </citation>
    <scope>NUCLEOTIDE SEQUENCE [LARGE SCALE GENOMIC DNA]</scope>
</reference>
<accession>A0AAU9VLW7</accession>
<evidence type="ECO:0000256" key="3">
    <source>
        <dbReference type="SAM" id="MobiDB-lite"/>
    </source>
</evidence>
<feature type="active site" description="Glycyl thioester intermediate" evidence="2">
    <location>
        <position position="374"/>
    </location>
</feature>
<evidence type="ECO:0000256" key="2">
    <source>
        <dbReference type="PROSITE-ProRule" id="PRU00104"/>
    </source>
</evidence>
<dbReference type="SUPFAM" id="SSF56204">
    <property type="entry name" value="Hect, E3 ligase catalytic domain"/>
    <property type="match status" value="1"/>
</dbReference>
<dbReference type="EMBL" id="CALNXJ010000002">
    <property type="protein sequence ID" value="CAH3033709.1"/>
    <property type="molecule type" value="Genomic_DNA"/>
</dbReference>
<organism evidence="5 6">
    <name type="scientific">Pocillopora meandrina</name>
    <dbReference type="NCBI Taxonomy" id="46732"/>
    <lineage>
        <taxon>Eukaryota</taxon>
        <taxon>Metazoa</taxon>
        <taxon>Cnidaria</taxon>
        <taxon>Anthozoa</taxon>
        <taxon>Hexacorallia</taxon>
        <taxon>Scleractinia</taxon>
        <taxon>Astrocoeniina</taxon>
        <taxon>Pocilloporidae</taxon>
        <taxon>Pocillopora</taxon>
    </lineage>
</organism>
<dbReference type="PROSITE" id="PS50237">
    <property type="entry name" value="HECT"/>
    <property type="match status" value="1"/>
</dbReference>
<dbReference type="Proteomes" id="UP001159428">
    <property type="component" value="Unassembled WGS sequence"/>
</dbReference>
<sequence length="411" mass="45854">LKQAGEIVDKLNGSRTSAGEDITTPSSAGLQSAMLSISSTVERARSMVNSSSTSASFARLSKKEGLRAMNPQLSKKAKPVEKTFEFVFLSFEEGDGHDRKAFLLDDHAIKLRGFCFLEDGEEVGVQELLEKDENLMNFTKPASQTTHVSEPIEIPCISGTSQNEDQDPVNNSSGWIRLMNMAIKYKYFNKGLREHLADEYCHVGVMMGIALLQTGQLPCYMPLDAIDKLTTVTSNKCISNTQTGLDVFGLAKIMRKFPILLHLLRPTNHRLTPKNLIRLLQPTFSEEGTTTFQKEKEIYSLFIEYVREVGSGCRAVTLESILIFCMGASEEPVLSFSVNPSIRFAKEMIEVFCLLQTEDSLSTIYKYLPKAYTCTNELILPIGPLKAKVPKDEDIFPIYDIAFANNFFGSM</sequence>
<evidence type="ECO:0000313" key="6">
    <source>
        <dbReference type="Proteomes" id="UP001159428"/>
    </source>
</evidence>
<evidence type="ECO:0000259" key="4">
    <source>
        <dbReference type="PROSITE" id="PS50237"/>
    </source>
</evidence>
<evidence type="ECO:0000256" key="1">
    <source>
        <dbReference type="ARBA" id="ARBA00022786"/>
    </source>
</evidence>
<dbReference type="InterPro" id="IPR035983">
    <property type="entry name" value="Hect_E3_ubiquitin_ligase"/>
</dbReference>